<dbReference type="KEGG" id="emx:FKV68_29715"/>
<protein>
    <submittedName>
        <fullName evidence="1">DUF1772 domain-containing protein</fullName>
    </submittedName>
</protein>
<keyword evidence="2" id="KW-1185">Reference proteome</keyword>
<dbReference type="EMBL" id="CP041241">
    <property type="protein sequence ID" value="QLL65504.1"/>
    <property type="molecule type" value="Genomic_DNA"/>
</dbReference>
<accession>A0A859QKF3</accession>
<sequence>MILYLTALGSLLLTALSLGPSFAHVLEAPPRLSVWSPELWREATVFNGQFELFARIGGPLDIAAILVAALLTYLLAGERLAFWFGLAGTCLLTLGLVAWFTLVAPVNAILATWTPGPIPTDFASIRLRWETGHVVVATAKLLALVSISMAVLAPRLSDGNT</sequence>
<organism evidence="1 2">
    <name type="scientific">Sinorhizobium mexicanum</name>
    <dbReference type="NCBI Taxonomy" id="375549"/>
    <lineage>
        <taxon>Bacteria</taxon>
        <taxon>Pseudomonadati</taxon>
        <taxon>Pseudomonadota</taxon>
        <taxon>Alphaproteobacteria</taxon>
        <taxon>Hyphomicrobiales</taxon>
        <taxon>Rhizobiaceae</taxon>
        <taxon>Sinorhizobium/Ensifer group</taxon>
        <taxon>Sinorhizobium</taxon>
    </lineage>
</organism>
<keyword evidence="1" id="KW-0614">Plasmid</keyword>
<proteinExistence type="predicted"/>
<dbReference type="RefSeq" id="WP_180942406.1">
    <property type="nucleotide sequence ID" value="NZ_CP041241.1"/>
</dbReference>
<evidence type="ECO:0000313" key="1">
    <source>
        <dbReference type="EMBL" id="QLL65504.1"/>
    </source>
</evidence>
<gene>
    <name evidence="1" type="ORF">FKV68_29715</name>
</gene>
<evidence type="ECO:0000313" key="2">
    <source>
        <dbReference type="Proteomes" id="UP000510721"/>
    </source>
</evidence>
<dbReference type="Proteomes" id="UP000510721">
    <property type="component" value="Plasmid pEmeITTGR7c"/>
</dbReference>
<dbReference type="AlphaFoldDB" id="A0A859QKF3"/>
<reference evidence="1 2" key="1">
    <citation type="submission" date="2019-06" db="EMBL/GenBank/DDBJ databases">
        <title>Complete genome sequence of Ensifer mexicanus ITTG R7 isolated from nodules of Acacia angustissima (Mill.) Kuntze.</title>
        <authorList>
            <person name="Rincon-Rosales R."/>
            <person name="Rogel M.A."/>
            <person name="Guerrero G."/>
            <person name="Rincon-Molina C.I."/>
            <person name="Lopez-Lopez A."/>
            <person name="Martinez-Romero E."/>
        </authorList>
    </citation>
    <scope>NUCLEOTIDE SEQUENCE [LARGE SCALE GENOMIC DNA]</scope>
    <source>
        <strain evidence="1 2">ITTG R7</strain>
        <plasmid evidence="2">pemeittgr7c</plasmid>
    </source>
</reference>
<name>A0A859QKF3_9HYPH</name>
<geneLocation type="plasmid" evidence="2">
    <name>pemeittgr7c</name>
</geneLocation>